<evidence type="ECO:0000256" key="7">
    <source>
        <dbReference type="ARBA" id="ARBA00023177"/>
    </source>
</evidence>
<evidence type="ECO:0000313" key="10">
    <source>
        <dbReference type="EMBL" id="HCO23658.1"/>
    </source>
</evidence>
<evidence type="ECO:0000313" key="11">
    <source>
        <dbReference type="Proteomes" id="UP000263642"/>
    </source>
</evidence>
<gene>
    <name evidence="10" type="ORF">DIT97_11590</name>
</gene>
<dbReference type="PANTHER" id="PTHR43029:SF10">
    <property type="entry name" value="AMMONIUM TRANSPORTER MEP2"/>
    <property type="match status" value="1"/>
</dbReference>
<dbReference type="GO" id="GO:0008519">
    <property type="term" value="F:ammonium channel activity"/>
    <property type="evidence" value="ECO:0007669"/>
    <property type="project" value="InterPro"/>
</dbReference>
<reference evidence="10 11" key="1">
    <citation type="journal article" date="2018" name="Nat. Biotechnol.">
        <title>A standardized bacterial taxonomy based on genome phylogeny substantially revises the tree of life.</title>
        <authorList>
            <person name="Parks D.H."/>
            <person name="Chuvochina M."/>
            <person name="Waite D.W."/>
            <person name="Rinke C."/>
            <person name="Skarshewski A."/>
            <person name="Chaumeil P.A."/>
            <person name="Hugenholtz P."/>
        </authorList>
    </citation>
    <scope>NUCLEOTIDE SEQUENCE [LARGE SCALE GENOMIC DNA]</scope>
    <source>
        <strain evidence="10">UBA9375</strain>
    </source>
</reference>
<dbReference type="InterPro" id="IPR024041">
    <property type="entry name" value="NH4_transpt_AmtB-like_dom"/>
</dbReference>
<comment type="subcellular location">
    <subcellularLocation>
        <location evidence="1">Membrane</location>
        <topology evidence="1">Multi-pass membrane protein</topology>
    </subcellularLocation>
</comment>
<evidence type="ECO:0000256" key="1">
    <source>
        <dbReference type="ARBA" id="ARBA00004141"/>
    </source>
</evidence>
<dbReference type="Gene3D" id="1.10.3430.10">
    <property type="entry name" value="Ammonium transporter AmtB like domains"/>
    <property type="match status" value="1"/>
</dbReference>
<dbReference type="InterPro" id="IPR001905">
    <property type="entry name" value="Ammonium_transpt"/>
</dbReference>
<name>A0A3D3R662_9PLAN</name>
<keyword evidence="7" id="KW-0924">Ammonia transport</keyword>
<dbReference type="Pfam" id="PF00909">
    <property type="entry name" value="Ammonium_transp"/>
    <property type="match status" value="1"/>
</dbReference>
<dbReference type="GO" id="GO:0005886">
    <property type="term" value="C:plasma membrane"/>
    <property type="evidence" value="ECO:0007669"/>
    <property type="project" value="TreeGrafter"/>
</dbReference>
<evidence type="ECO:0000256" key="6">
    <source>
        <dbReference type="ARBA" id="ARBA00023136"/>
    </source>
</evidence>
<protein>
    <submittedName>
        <fullName evidence="10">Ammonia channel protein</fullName>
    </submittedName>
</protein>
<feature type="domain" description="Ammonium transporter AmtB-like" evidence="9">
    <location>
        <begin position="37"/>
        <end position="221"/>
    </location>
</feature>
<keyword evidence="5 8" id="KW-1133">Transmembrane helix</keyword>
<feature type="transmembrane region" description="Helical" evidence="8">
    <location>
        <begin position="70"/>
        <end position="90"/>
    </location>
</feature>
<evidence type="ECO:0000256" key="4">
    <source>
        <dbReference type="ARBA" id="ARBA00022692"/>
    </source>
</evidence>
<dbReference type="EMBL" id="DQAY01000067">
    <property type="protein sequence ID" value="HCO23658.1"/>
    <property type="molecule type" value="Genomic_DNA"/>
</dbReference>
<evidence type="ECO:0000256" key="2">
    <source>
        <dbReference type="ARBA" id="ARBA00005887"/>
    </source>
</evidence>
<sequence length="221" mass="23994">MGQIFADEAVPPHALGSGAEAPAQEAAAVEFDSADIAWMMVASALVLMMTAPGLALFYGGLVRKKNILGVMMQCMFLMGLMSVIWALWGYSLAFGSDILGGFVGGFDYLLLKDVIPYWKDGAVVIPANGSIPKSLFMVFQMMFFIITPALICGAFAERMKFSSMVVFSVLWGTFVYCPIAHWVWSDTGWLCEWNENALYPAFDFAGGTVVHISSGFSALVC</sequence>
<evidence type="ECO:0000256" key="3">
    <source>
        <dbReference type="ARBA" id="ARBA00022448"/>
    </source>
</evidence>
<proteinExistence type="inferred from homology"/>
<dbReference type="Proteomes" id="UP000263642">
    <property type="component" value="Unassembled WGS sequence"/>
</dbReference>
<keyword evidence="3" id="KW-0813">Transport</keyword>
<accession>A0A3D3R662</accession>
<feature type="transmembrane region" description="Helical" evidence="8">
    <location>
        <begin position="135"/>
        <end position="156"/>
    </location>
</feature>
<organism evidence="10 11">
    <name type="scientific">Gimesia maris</name>
    <dbReference type="NCBI Taxonomy" id="122"/>
    <lineage>
        <taxon>Bacteria</taxon>
        <taxon>Pseudomonadati</taxon>
        <taxon>Planctomycetota</taxon>
        <taxon>Planctomycetia</taxon>
        <taxon>Planctomycetales</taxon>
        <taxon>Planctomycetaceae</taxon>
        <taxon>Gimesia</taxon>
    </lineage>
</organism>
<feature type="transmembrane region" description="Helical" evidence="8">
    <location>
        <begin position="163"/>
        <end position="184"/>
    </location>
</feature>
<evidence type="ECO:0000256" key="8">
    <source>
        <dbReference type="SAM" id="Phobius"/>
    </source>
</evidence>
<feature type="non-terminal residue" evidence="10">
    <location>
        <position position="221"/>
    </location>
</feature>
<dbReference type="SUPFAM" id="SSF111352">
    <property type="entry name" value="Ammonium transporter"/>
    <property type="match status" value="1"/>
</dbReference>
<comment type="similarity">
    <text evidence="2">Belongs to the ammonia transporter channel (TC 1.A.11.2) family.</text>
</comment>
<comment type="caution">
    <text evidence="10">The sequence shown here is derived from an EMBL/GenBank/DDBJ whole genome shotgun (WGS) entry which is preliminary data.</text>
</comment>
<feature type="transmembrane region" description="Helical" evidence="8">
    <location>
        <begin position="36"/>
        <end position="58"/>
    </location>
</feature>
<dbReference type="AlphaFoldDB" id="A0A3D3R662"/>
<dbReference type="InterPro" id="IPR029020">
    <property type="entry name" value="Ammonium/urea_transptr"/>
</dbReference>
<dbReference type="PANTHER" id="PTHR43029">
    <property type="entry name" value="AMMONIUM TRANSPORTER MEP2"/>
    <property type="match status" value="1"/>
</dbReference>
<keyword evidence="6 8" id="KW-0472">Membrane</keyword>
<keyword evidence="4 8" id="KW-0812">Transmembrane</keyword>
<evidence type="ECO:0000256" key="5">
    <source>
        <dbReference type="ARBA" id="ARBA00022989"/>
    </source>
</evidence>
<evidence type="ECO:0000259" key="9">
    <source>
        <dbReference type="Pfam" id="PF00909"/>
    </source>
</evidence>